<gene>
    <name evidence="1" type="ORF">FA09DRAFT_341507</name>
</gene>
<evidence type="ECO:0000313" key="1">
    <source>
        <dbReference type="EMBL" id="PWN95037.1"/>
    </source>
</evidence>
<sequence length="215" mass="23643">MNLRSEGMQLAHLSAFIKGEYVSSDEPLLRAANQMMHEFILPVLKLAHERIPKVWLCLDRTVCVSVHDCIRSVANRPYSYETSEKTTANELKCSGNRAQSLSAPLGIYTVAAVTGAFRAIQRPDNTVSLDIPPNAPWAAVPAKEADGKRHYPRIFSYRLMRPLPAGAFALLAFVQASTPHCIGPRDLPVIRQNMPDRPLFGTGAEVIGNPTPPNT</sequence>
<evidence type="ECO:0000313" key="2">
    <source>
        <dbReference type="Proteomes" id="UP000245946"/>
    </source>
</evidence>
<reference evidence="1 2" key="1">
    <citation type="journal article" date="2018" name="Mol. Biol. Evol.">
        <title>Broad Genomic Sampling Reveals a Smut Pathogenic Ancestry of the Fungal Clade Ustilaginomycotina.</title>
        <authorList>
            <person name="Kijpornyongpan T."/>
            <person name="Mondo S.J."/>
            <person name="Barry K."/>
            <person name="Sandor L."/>
            <person name="Lee J."/>
            <person name="Lipzen A."/>
            <person name="Pangilinan J."/>
            <person name="LaButti K."/>
            <person name="Hainaut M."/>
            <person name="Henrissat B."/>
            <person name="Grigoriev I.V."/>
            <person name="Spatafora J.W."/>
            <person name="Aime M.C."/>
        </authorList>
    </citation>
    <scope>NUCLEOTIDE SEQUENCE [LARGE SCALE GENOMIC DNA]</scope>
    <source>
        <strain evidence="1 2">MCA 4186</strain>
    </source>
</reference>
<name>A0A316Z004_9BASI</name>
<proteinExistence type="predicted"/>
<organism evidence="1 2">
    <name type="scientific">Tilletiopsis washingtonensis</name>
    <dbReference type="NCBI Taxonomy" id="58919"/>
    <lineage>
        <taxon>Eukaryota</taxon>
        <taxon>Fungi</taxon>
        <taxon>Dikarya</taxon>
        <taxon>Basidiomycota</taxon>
        <taxon>Ustilaginomycotina</taxon>
        <taxon>Exobasidiomycetes</taxon>
        <taxon>Entylomatales</taxon>
        <taxon>Entylomatales incertae sedis</taxon>
        <taxon>Tilletiopsis</taxon>
    </lineage>
</organism>
<dbReference type="Proteomes" id="UP000245946">
    <property type="component" value="Unassembled WGS sequence"/>
</dbReference>
<dbReference type="AlphaFoldDB" id="A0A316Z004"/>
<dbReference type="EMBL" id="KZ819307">
    <property type="protein sequence ID" value="PWN95037.1"/>
    <property type="molecule type" value="Genomic_DNA"/>
</dbReference>
<accession>A0A316Z004</accession>
<dbReference type="RefSeq" id="XP_025595316.1">
    <property type="nucleotide sequence ID" value="XM_025744455.1"/>
</dbReference>
<keyword evidence="2" id="KW-1185">Reference proteome</keyword>
<dbReference type="GeneID" id="37271999"/>
<protein>
    <submittedName>
        <fullName evidence="1">Uncharacterized protein</fullName>
    </submittedName>
</protein>